<keyword evidence="14" id="KW-1185">Reference proteome</keyword>
<evidence type="ECO:0000313" key="13">
    <source>
        <dbReference type="EMBL" id="MCL6216927.1"/>
    </source>
</evidence>
<feature type="transmembrane region" description="Helical" evidence="11">
    <location>
        <begin position="40"/>
        <end position="63"/>
    </location>
</feature>
<keyword evidence="5" id="KW-0967">Endosome</keyword>
<evidence type="ECO:0000256" key="6">
    <source>
        <dbReference type="ARBA" id="ARBA00022833"/>
    </source>
</evidence>
<evidence type="ECO:0000256" key="4">
    <source>
        <dbReference type="ARBA" id="ARBA00022692"/>
    </source>
</evidence>
<feature type="transmembrane region" description="Helical" evidence="11">
    <location>
        <begin position="144"/>
        <end position="165"/>
    </location>
</feature>
<dbReference type="RefSeq" id="WP_249599911.1">
    <property type="nucleotide sequence ID" value="NZ_JAKHSK010000001.1"/>
</dbReference>
<feature type="transmembrane region" description="Helical" evidence="11">
    <location>
        <begin position="12"/>
        <end position="34"/>
    </location>
</feature>
<protein>
    <submittedName>
        <fullName evidence="13">Cation transporter</fullName>
    </submittedName>
</protein>
<dbReference type="InterPro" id="IPR027469">
    <property type="entry name" value="Cation_efflux_TMD_sf"/>
</dbReference>
<evidence type="ECO:0000256" key="7">
    <source>
        <dbReference type="ARBA" id="ARBA00022989"/>
    </source>
</evidence>
<dbReference type="GO" id="GO:0016020">
    <property type="term" value="C:membrane"/>
    <property type="evidence" value="ECO:0007669"/>
    <property type="project" value="InterPro"/>
</dbReference>
<sequence>MMDNKNLYKIAFGLAVFTIVYNIAEGLISTYLGFEDESLVLFGFGSDSFIEVISGFGIAHMIVRIQNYPHSKRDDFERTALRITGSAFYILVFGLVITSIYNIWTGHKPLTTFWGVVISIISILIMWILVVWKRSVGKQLNSVPILADANCTLVCVYMSIILLVSSGIYELFGIPYIDSIGTLGLSYFAFKEGQECFEKAKSDKNCCCD</sequence>
<accession>A0A9X1ZLH3</accession>
<name>A0A9X1ZLH3_9FLAO</name>
<keyword evidence="8" id="KW-0770">Synapse</keyword>
<dbReference type="Pfam" id="PF01545">
    <property type="entry name" value="Cation_efflux"/>
    <property type="match status" value="1"/>
</dbReference>
<keyword evidence="7 11" id="KW-1133">Transmembrane helix</keyword>
<evidence type="ECO:0000256" key="3">
    <source>
        <dbReference type="ARBA" id="ARBA00008731"/>
    </source>
</evidence>
<keyword evidence="9 11" id="KW-0472">Membrane</keyword>
<dbReference type="Proteomes" id="UP001139521">
    <property type="component" value="Unassembled WGS sequence"/>
</dbReference>
<proteinExistence type="inferred from homology"/>
<dbReference type="PANTHER" id="PTHR31937">
    <property type="entry name" value="TRANSMEMBRANE PROTEIN 163"/>
    <property type="match status" value="1"/>
</dbReference>
<organism evidence="13 14">
    <name type="scientific">Zunongwangia pacifica</name>
    <dbReference type="NCBI Taxonomy" id="2911062"/>
    <lineage>
        <taxon>Bacteria</taxon>
        <taxon>Pseudomonadati</taxon>
        <taxon>Bacteroidota</taxon>
        <taxon>Flavobacteriia</taxon>
        <taxon>Flavobacteriales</taxon>
        <taxon>Flavobacteriaceae</taxon>
        <taxon>Zunongwangia</taxon>
    </lineage>
</organism>
<dbReference type="PANTHER" id="PTHR31937:SF2">
    <property type="entry name" value="TRANSMEMBRANE PROTEIN 163"/>
    <property type="match status" value="1"/>
</dbReference>
<reference evidence="13" key="1">
    <citation type="submission" date="2022-01" db="EMBL/GenBank/DDBJ databases">
        <title>Genome sequencing of Zunongwangia sp. M21534 genome.</title>
        <authorList>
            <person name="Chen Y."/>
            <person name="Dong C."/>
            <person name="Shao Z."/>
        </authorList>
    </citation>
    <scope>NUCLEOTIDE SEQUENCE</scope>
    <source>
        <strain evidence="13">MCCC M21534</strain>
    </source>
</reference>
<dbReference type="InterPro" id="IPR058533">
    <property type="entry name" value="Cation_efflux_TM"/>
</dbReference>
<evidence type="ECO:0000256" key="5">
    <source>
        <dbReference type="ARBA" id="ARBA00022753"/>
    </source>
</evidence>
<dbReference type="GO" id="GO:0031410">
    <property type="term" value="C:cytoplasmic vesicle"/>
    <property type="evidence" value="ECO:0007669"/>
    <property type="project" value="UniProtKB-KW"/>
</dbReference>
<evidence type="ECO:0000256" key="10">
    <source>
        <dbReference type="ARBA" id="ARBA00023329"/>
    </source>
</evidence>
<evidence type="ECO:0000313" key="14">
    <source>
        <dbReference type="Proteomes" id="UP001139521"/>
    </source>
</evidence>
<comment type="caution">
    <text evidence="13">The sequence shown here is derived from an EMBL/GenBank/DDBJ whole genome shotgun (WGS) entry which is preliminary data.</text>
</comment>
<dbReference type="GO" id="GO:0008324">
    <property type="term" value="F:monoatomic cation transmembrane transporter activity"/>
    <property type="evidence" value="ECO:0007669"/>
    <property type="project" value="InterPro"/>
</dbReference>
<evidence type="ECO:0000256" key="1">
    <source>
        <dbReference type="ARBA" id="ARBA00004146"/>
    </source>
</evidence>
<evidence type="ECO:0000256" key="8">
    <source>
        <dbReference type="ARBA" id="ARBA00023018"/>
    </source>
</evidence>
<evidence type="ECO:0000256" key="9">
    <source>
        <dbReference type="ARBA" id="ARBA00023136"/>
    </source>
</evidence>
<evidence type="ECO:0000256" key="2">
    <source>
        <dbReference type="ARBA" id="ARBA00004644"/>
    </source>
</evidence>
<dbReference type="EMBL" id="JAKHSK010000001">
    <property type="protein sequence ID" value="MCL6216927.1"/>
    <property type="molecule type" value="Genomic_DNA"/>
</dbReference>
<feature type="transmembrane region" description="Helical" evidence="11">
    <location>
        <begin position="110"/>
        <end position="132"/>
    </location>
</feature>
<dbReference type="AlphaFoldDB" id="A0A9X1ZLH3"/>
<dbReference type="InterPro" id="IPR026765">
    <property type="entry name" value="Tmem163"/>
</dbReference>
<keyword evidence="6" id="KW-0862">Zinc</keyword>
<dbReference type="Gene3D" id="1.20.1510.10">
    <property type="entry name" value="Cation efflux protein transmembrane domain"/>
    <property type="match status" value="1"/>
</dbReference>
<keyword evidence="4 11" id="KW-0812">Transmembrane</keyword>
<keyword evidence="10" id="KW-0968">Cytoplasmic vesicle</keyword>
<comment type="subcellular location">
    <subcellularLocation>
        <location evidence="2">Cytoplasmic vesicle</location>
        <location evidence="2">Secretory vesicle</location>
        <location evidence="2">Synaptic vesicle membrane</location>
        <topology evidence="2">Multi-pass membrane protein</topology>
    </subcellularLocation>
    <subcellularLocation>
        <location evidence="1">Early endosome membrane</location>
    </subcellularLocation>
</comment>
<evidence type="ECO:0000259" key="12">
    <source>
        <dbReference type="Pfam" id="PF01545"/>
    </source>
</evidence>
<feature type="domain" description="Cation efflux protein transmembrane" evidence="12">
    <location>
        <begin position="33"/>
        <end position="198"/>
    </location>
</feature>
<comment type="similarity">
    <text evidence="3">Belongs to the TMEM163 family.</text>
</comment>
<evidence type="ECO:0000256" key="11">
    <source>
        <dbReference type="SAM" id="Phobius"/>
    </source>
</evidence>
<gene>
    <name evidence="13" type="ORF">L1967_01350</name>
</gene>
<feature type="transmembrane region" description="Helical" evidence="11">
    <location>
        <begin position="83"/>
        <end position="104"/>
    </location>
</feature>
<dbReference type="SUPFAM" id="SSF161111">
    <property type="entry name" value="Cation efflux protein transmembrane domain-like"/>
    <property type="match status" value="1"/>
</dbReference>